<dbReference type="AlphaFoldDB" id="U5MNB4"/>
<dbReference type="NCBIfam" id="TIGR00360">
    <property type="entry name" value="ComEC_N-term"/>
    <property type="match status" value="1"/>
</dbReference>
<dbReference type="RefSeq" id="WP_022744363.1">
    <property type="nucleotide sequence ID" value="NC_022571.1"/>
</dbReference>
<evidence type="ECO:0000256" key="1">
    <source>
        <dbReference type="ARBA" id="ARBA00004651"/>
    </source>
</evidence>
<accession>U5MNB4</accession>
<feature type="transmembrane region" description="Helical" evidence="6">
    <location>
        <begin position="200"/>
        <end position="220"/>
    </location>
</feature>
<dbReference type="PATRIC" id="fig|1345695.3.peg.1018"/>
<feature type="transmembrane region" description="Helical" evidence="6">
    <location>
        <begin position="354"/>
        <end position="376"/>
    </location>
</feature>
<name>U5MNB4_CLOSA</name>
<evidence type="ECO:0000256" key="6">
    <source>
        <dbReference type="SAM" id="Phobius"/>
    </source>
</evidence>
<dbReference type="HOGENOM" id="CLU_032033_1_0_9"/>
<keyword evidence="4 6" id="KW-1133">Transmembrane helix</keyword>
<keyword evidence="9" id="KW-1185">Reference proteome</keyword>
<feature type="transmembrane region" description="Helical" evidence="6">
    <location>
        <begin position="324"/>
        <end position="342"/>
    </location>
</feature>
<feature type="transmembrane region" description="Helical" evidence="6">
    <location>
        <begin position="436"/>
        <end position="453"/>
    </location>
</feature>
<dbReference type="EMBL" id="CP006721">
    <property type="protein sequence ID" value="AGX42080.1"/>
    <property type="molecule type" value="Genomic_DNA"/>
</dbReference>
<reference evidence="8 9" key="1">
    <citation type="journal article" date="2013" name="Genome Announc.">
        <title>Complete Genome Sequence of the Solvent Producer Clostridium saccharobutylicum NCP262 (DSM 13864).</title>
        <authorList>
            <person name="Poehlein A."/>
            <person name="Hartwich K."/>
            <person name="Krabben P."/>
            <person name="Ehrenreich A."/>
            <person name="Liebl W."/>
            <person name="Durre P."/>
            <person name="Gottschalk G."/>
            <person name="Daniel R."/>
        </authorList>
    </citation>
    <scope>NUCLEOTIDE SEQUENCE [LARGE SCALE GENOMIC DNA]</scope>
    <source>
        <strain evidence="8">DSM 13864</strain>
    </source>
</reference>
<evidence type="ECO:0000313" key="9">
    <source>
        <dbReference type="Proteomes" id="UP000017118"/>
    </source>
</evidence>
<dbReference type="Pfam" id="PF03772">
    <property type="entry name" value="Competence"/>
    <property type="match status" value="1"/>
</dbReference>
<keyword evidence="3 6" id="KW-0812">Transmembrane</keyword>
<evidence type="ECO:0000256" key="5">
    <source>
        <dbReference type="ARBA" id="ARBA00023136"/>
    </source>
</evidence>
<evidence type="ECO:0000256" key="4">
    <source>
        <dbReference type="ARBA" id="ARBA00022989"/>
    </source>
</evidence>
<dbReference type="OrthoDB" id="9761531at2"/>
<dbReference type="InterPro" id="IPR052159">
    <property type="entry name" value="Competence_DNA_uptake"/>
</dbReference>
<comment type="subcellular location">
    <subcellularLocation>
        <location evidence="1">Cell membrane</location>
        <topology evidence="1">Multi-pass membrane protein</topology>
    </subcellularLocation>
</comment>
<dbReference type="PANTHER" id="PTHR30619:SF1">
    <property type="entry name" value="RECOMBINATION PROTEIN 2"/>
    <property type="match status" value="1"/>
</dbReference>
<dbReference type="InterPro" id="IPR004477">
    <property type="entry name" value="ComEC_N"/>
</dbReference>
<dbReference type="eggNOG" id="COG0658">
    <property type="taxonomic scope" value="Bacteria"/>
</dbReference>
<protein>
    <submittedName>
        <fullName evidence="8">ComEC/Rec2-like protein</fullName>
    </submittedName>
</protein>
<feature type="transmembrane region" description="Helical" evidence="6">
    <location>
        <begin position="409"/>
        <end position="429"/>
    </location>
</feature>
<evidence type="ECO:0000256" key="2">
    <source>
        <dbReference type="ARBA" id="ARBA00022475"/>
    </source>
</evidence>
<dbReference type="GO" id="GO:0005886">
    <property type="term" value="C:plasma membrane"/>
    <property type="evidence" value="ECO:0007669"/>
    <property type="project" value="UniProtKB-SubCell"/>
</dbReference>
<feature type="transmembrane region" description="Helical" evidence="6">
    <location>
        <begin position="36"/>
        <end position="69"/>
    </location>
</feature>
<dbReference type="Proteomes" id="UP000017118">
    <property type="component" value="Chromosome"/>
</dbReference>
<feature type="transmembrane region" description="Helical" evidence="6">
    <location>
        <begin position="265"/>
        <end position="282"/>
    </location>
</feature>
<proteinExistence type="predicted"/>
<evidence type="ECO:0000256" key="3">
    <source>
        <dbReference type="ARBA" id="ARBA00022692"/>
    </source>
</evidence>
<evidence type="ECO:0000313" key="8">
    <source>
        <dbReference type="EMBL" id="AGX42080.1"/>
    </source>
</evidence>
<gene>
    <name evidence="8" type="ORF">CLSA_c10730</name>
</gene>
<dbReference type="PANTHER" id="PTHR30619">
    <property type="entry name" value="DNA INTERNALIZATION/COMPETENCE PROTEIN COMEC/REC2"/>
    <property type="match status" value="1"/>
</dbReference>
<keyword evidence="2" id="KW-1003">Cell membrane</keyword>
<feature type="transmembrane region" description="Helical" evidence="6">
    <location>
        <begin position="227"/>
        <end position="245"/>
    </location>
</feature>
<organism evidence="8 9">
    <name type="scientific">Clostridium saccharobutylicum DSM 13864</name>
    <dbReference type="NCBI Taxonomy" id="1345695"/>
    <lineage>
        <taxon>Bacteria</taxon>
        <taxon>Bacillati</taxon>
        <taxon>Bacillota</taxon>
        <taxon>Clostridia</taxon>
        <taxon>Eubacteriales</taxon>
        <taxon>Clostridiaceae</taxon>
        <taxon>Clostridium</taxon>
    </lineage>
</organism>
<feature type="transmembrane region" description="Helical" evidence="6">
    <location>
        <begin position="12"/>
        <end position="29"/>
    </location>
</feature>
<sequence length="567" mass="65169">MLSKKIEEVGNPIIYIFLSLAVSSICYGMKEDFRGLTIFIGVFFFICIFYYCGIKFSSMMIIFFLVGLYINNSYYNIGNKINGEVRIVKISSYKTIGSYEGKNIILKNAIENLEIGEKYNITGEIEKVQDMSSGIVGEVKVLHMSKNNGDFTAKLYEIRKNIYYRLEKNLGRRKAGLISSIAFGYCDYLDPEDQDDMKNWGIIHSISVSGLHVVIVYGLVRKLMGRKLGLLATVFYVIFTGYNYPSIRAFVMLSSIEGAHILKRNNNSISALCLSAIILIIYKPYSIFEVSFDLSYLATLGIIILNKKFNNLMYKIPKKLRESLSLTLSAQVFTLPYLMLIFKDFSMNFIVGNLMLVPFVDMMVVLGNVLCVVYAWPALFDFISYLNLNLIKIFDLTLNTIDKFSLPMFYGNEYVVFLYLFLLISIYFINKGYKKFIYLPFIAVFIIAVQLYSPIPNIKYYDEGAILVNYRGERILISNKNQIDLERLSKAALATSYYRKRKSINIDNICNIKPQGDNYLLDTHNEKYLLKMTSNKNESKDYGIINFKDGPTKRIFILDGKIIRAFQ</sequence>
<dbReference type="KEGG" id="csb:CLSA_c10730"/>
<dbReference type="GeneID" id="55473591"/>
<evidence type="ECO:0000259" key="7">
    <source>
        <dbReference type="Pfam" id="PF03772"/>
    </source>
</evidence>
<feature type="domain" description="ComEC/Rec2-related protein" evidence="7">
    <location>
        <begin position="182"/>
        <end position="427"/>
    </location>
</feature>
<keyword evidence="5 6" id="KW-0472">Membrane</keyword>